<gene>
    <name evidence="12" type="ORF">DRW07_12465</name>
</gene>
<evidence type="ECO:0000256" key="8">
    <source>
        <dbReference type="ARBA" id="ARBA00039866"/>
    </source>
</evidence>
<dbReference type="PANTHER" id="PTHR37323:SF1">
    <property type="entry name" value="L-ORNITHINE N(ALPHA)-ACYLTRANSFERASE"/>
    <property type="match status" value="1"/>
</dbReference>
<dbReference type="Proteomes" id="UP000275281">
    <property type="component" value="Unassembled WGS sequence"/>
</dbReference>
<dbReference type="InterPro" id="IPR016181">
    <property type="entry name" value="Acyl_CoA_acyltransferase"/>
</dbReference>
<organism evidence="12 13">
    <name type="scientific">Alteromonas sediminis</name>
    <dbReference type="NCBI Taxonomy" id="2259342"/>
    <lineage>
        <taxon>Bacteria</taxon>
        <taxon>Pseudomonadati</taxon>
        <taxon>Pseudomonadota</taxon>
        <taxon>Gammaproteobacteria</taxon>
        <taxon>Alteromonadales</taxon>
        <taxon>Alteromonadaceae</taxon>
        <taxon>Alteromonas/Salinimonas group</taxon>
        <taxon>Alteromonas</taxon>
    </lineage>
</organism>
<sequence length="572" mass="65136">MFTIDEVVNKYLPQVAQRPILNKSVTFVLRRLLHEREFNEFADTYPHYQDIDFVEQVLEYFNISYSIRDREKERIPAQGRVVIIANHPIGSLDALALIKLVSEVRHDLKVVANQMLMAISPLHNMLLPVNNMQGGTAKACLTNIHSHLDKEGAVLIFPAGEVSRLRPQGVRDTRWHSGFLRIAKQTKSPILPVFIDGKNSPLFYGLSMIYKPLATALLVKEMFKQRKKHLPMRIGEEIPYSSYQGLSISSQEQVKLFKKHLYKIASGHKGPFQTQASIALPEGRKALSYAINECELLGETSDGKRIYLYLHSGSSPIMREIGRLREVAFRAVGEGTNKRRDIDAYDSHYYHLVLWDTKDLEIAGAYRLGDADILTKPGHPTGLYSSTLFDYSESNDALFSQGLELGRSFVQPKYWGKRSLDYLWFGIGAFLTRYPKYRYLFGPLSISDTYPKPAKDLLVSFYSTYFPAKMASASAKIAYKLDNQPITTFQGEDYKKDFSHLKHTLANMGVNVPTLYKQYTEMYQQEGVAFLAFNIDPDFNDCVDGLVVADLDKLIEKKRKRYMGSGLKQETA</sequence>
<reference evidence="12 13" key="1">
    <citation type="submission" date="2018-11" db="EMBL/GenBank/DDBJ databases">
        <authorList>
            <person name="Ye M.-Q."/>
            <person name="Du Z.-J."/>
        </authorList>
    </citation>
    <scope>NUCLEOTIDE SEQUENCE [LARGE SCALE GENOMIC DNA]</scope>
    <source>
        <strain evidence="12 13">U0105</strain>
    </source>
</reference>
<dbReference type="EC" id="2.3.2.30" evidence="7"/>
<feature type="domain" description="Phospholipid/glycerol acyltransferase" evidence="11">
    <location>
        <begin position="81"/>
        <end position="198"/>
    </location>
</feature>
<dbReference type="SUPFAM" id="SSF69593">
    <property type="entry name" value="Glycerol-3-phosphate (1)-acyltransferase"/>
    <property type="match status" value="1"/>
</dbReference>
<dbReference type="Pfam" id="PF19576">
    <property type="entry name" value="Acyltransf_2"/>
    <property type="match status" value="1"/>
</dbReference>
<comment type="similarity">
    <text evidence="6">Belongs to the acetyltransferase family. OlsB subfamily.</text>
</comment>
<evidence type="ECO:0000256" key="4">
    <source>
        <dbReference type="ARBA" id="ARBA00023098"/>
    </source>
</evidence>
<dbReference type="AlphaFoldDB" id="A0A3N5XXR9"/>
<evidence type="ECO:0000313" key="13">
    <source>
        <dbReference type="Proteomes" id="UP000275281"/>
    </source>
</evidence>
<dbReference type="InterPro" id="IPR002123">
    <property type="entry name" value="Plipid/glycerol_acylTrfase"/>
</dbReference>
<evidence type="ECO:0000256" key="5">
    <source>
        <dbReference type="ARBA" id="ARBA00023315"/>
    </source>
</evidence>
<evidence type="ECO:0000259" key="11">
    <source>
        <dbReference type="SMART" id="SM00563"/>
    </source>
</evidence>
<comment type="caution">
    <text evidence="12">The sequence shown here is derived from an EMBL/GenBank/DDBJ whole genome shotgun (WGS) entry which is preliminary data.</text>
</comment>
<evidence type="ECO:0000256" key="3">
    <source>
        <dbReference type="ARBA" id="ARBA00022679"/>
    </source>
</evidence>
<evidence type="ECO:0000256" key="1">
    <source>
        <dbReference type="ARBA" id="ARBA00005189"/>
    </source>
</evidence>
<keyword evidence="4" id="KW-0443">Lipid metabolism</keyword>
<evidence type="ECO:0000256" key="10">
    <source>
        <dbReference type="ARBA" id="ARBA00047785"/>
    </source>
</evidence>
<dbReference type="Pfam" id="PF13444">
    <property type="entry name" value="Acetyltransf_5"/>
    <property type="match status" value="1"/>
</dbReference>
<comment type="function">
    <text evidence="9">Catalyzes the first step in the biosynthesis of ornithine lipids, which are phosphorus-free membrane lipids. Catalyzes the 3-hydroxyacyl-acyl carrier protein-dependent acylation of ornithine to form lyso-ornithine lipid (LOL).</text>
</comment>
<keyword evidence="2" id="KW-0444">Lipid biosynthesis</keyword>
<comment type="catalytic activity">
    <reaction evidence="10">
        <text>a (3R)-hydroxyacyl-[ACP] + L-ornithine = a lyso-ornithine lipid + holo-[ACP] + H(+)</text>
        <dbReference type="Rhea" id="RHEA:20633"/>
        <dbReference type="Rhea" id="RHEA-COMP:9685"/>
        <dbReference type="Rhea" id="RHEA-COMP:9945"/>
        <dbReference type="ChEBI" id="CHEBI:15378"/>
        <dbReference type="ChEBI" id="CHEBI:46911"/>
        <dbReference type="ChEBI" id="CHEBI:64479"/>
        <dbReference type="ChEBI" id="CHEBI:78827"/>
        <dbReference type="ChEBI" id="CHEBI:138482"/>
        <dbReference type="EC" id="2.3.2.30"/>
    </reaction>
    <physiologicalReaction direction="left-to-right" evidence="10">
        <dbReference type="Rhea" id="RHEA:20634"/>
    </physiologicalReaction>
</comment>
<evidence type="ECO:0000256" key="7">
    <source>
        <dbReference type="ARBA" id="ARBA00039058"/>
    </source>
</evidence>
<evidence type="ECO:0000256" key="6">
    <source>
        <dbReference type="ARBA" id="ARBA00038095"/>
    </source>
</evidence>
<dbReference type="GO" id="GO:0006629">
    <property type="term" value="P:lipid metabolic process"/>
    <property type="evidence" value="ECO:0007669"/>
    <property type="project" value="UniProtKB-KW"/>
</dbReference>
<dbReference type="CDD" id="cd07986">
    <property type="entry name" value="LPLAT_ACT14924-like"/>
    <property type="match status" value="1"/>
</dbReference>
<dbReference type="SMART" id="SM00563">
    <property type="entry name" value="PlsC"/>
    <property type="match status" value="1"/>
</dbReference>
<comment type="pathway">
    <text evidence="1">Lipid metabolism.</text>
</comment>
<protein>
    <recommendedName>
        <fullName evidence="8">L-ornithine N(alpha)-acyltransferase</fullName>
        <ecNumber evidence="7">2.3.2.30</ecNumber>
    </recommendedName>
</protein>
<dbReference type="PANTHER" id="PTHR37323">
    <property type="entry name" value="GCN5-RELATED N-ACETYLTRANSFERASE"/>
    <property type="match status" value="1"/>
</dbReference>
<keyword evidence="5 12" id="KW-0012">Acyltransferase</keyword>
<dbReference type="GO" id="GO:0043810">
    <property type="term" value="F:ornithine-acyl [acyl carrier protein] N-acyltransferase activity"/>
    <property type="evidence" value="ECO:0007669"/>
    <property type="project" value="UniProtKB-EC"/>
</dbReference>
<keyword evidence="13" id="KW-1185">Reference proteome</keyword>
<dbReference type="InterPro" id="IPR045746">
    <property type="entry name" value="ACT14924-like_Acyltransf_dom"/>
</dbReference>
<proteinExistence type="inferred from homology"/>
<keyword evidence="3 12" id="KW-0808">Transferase</keyword>
<evidence type="ECO:0000256" key="9">
    <source>
        <dbReference type="ARBA" id="ARBA00045724"/>
    </source>
</evidence>
<dbReference type="EMBL" id="RPOK01000004">
    <property type="protein sequence ID" value="RPJ65632.1"/>
    <property type="molecule type" value="Genomic_DNA"/>
</dbReference>
<dbReference type="InterPro" id="IPR052351">
    <property type="entry name" value="Ornithine_N-alpha-AT"/>
</dbReference>
<accession>A0A3N5XXR9</accession>
<dbReference type="OrthoDB" id="1113830at2"/>
<name>A0A3N5XXR9_9ALTE</name>
<dbReference type="SUPFAM" id="SSF55729">
    <property type="entry name" value="Acyl-CoA N-acyltransferases (Nat)"/>
    <property type="match status" value="1"/>
</dbReference>
<evidence type="ECO:0000313" key="12">
    <source>
        <dbReference type="EMBL" id="RPJ65632.1"/>
    </source>
</evidence>
<evidence type="ECO:0000256" key="2">
    <source>
        <dbReference type="ARBA" id="ARBA00022516"/>
    </source>
</evidence>
<dbReference type="RefSeq" id="WP_124028263.1">
    <property type="nucleotide sequence ID" value="NZ_JBHRSN010000007.1"/>
</dbReference>